<feature type="region of interest" description="Disordered" evidence="1">
    <location>
        <begin position="406"/>
        <end position="502"/>
    </location>
</feature>
<name>A0A0K0DG17_ANGCA</name>
<dbReference type="Proteomes" id="UP000035642">
    <property type="component" value="Unassembled WGS sequence"/>
</dbReference>
<feature type="compositionally biased region" description="Basic and acidic residues" evidence="1">
    <location>
        <begin position="103"/>
        <end position="117"/>
    </location>
</feature>
<evidence type="ECO:0000313" key="4">
    <source>
        <dbReference type="WBParaSite" id="ACAC_0000996601-mRNA-1"/>
    </source>
</evidence>
<feature type="domain" description="AF4/FMR2 C-terminal homology" evidence="2">
    <location>
        <begin position="525"/>
        <end position="600"/>
    </location>
</feature>
<reference evidence="3" key="1">
    <citation type="submission" date="2012-09" db="EMBL/GenBank/DDBJ databases">
        <authorList>
            <person name="Martin A.A."/>
        </authorList>
    </citation>
    <scope>NUCLEOTIDE SEQUENCE</scope>
</reference>
<dbReference type="GO" id="GO:0005634">
    <property type="term" value="C:nucleus"/>
    <property type="evidence" value="ECO:0007669"/>
    <property type="project" value="InterPro"/>
</dbReference>
<feature type="compositionally biased region" description="Basic and acidic residues" evidence="1">
    <location>
        <begin position="413"/>
        <end position="467"/>
    </location>
</feature>
<feature type="compositionally biased region" description="Low complexity" evidence="1">
    <location>
        <begin position="137"/>
        <end position="148"/>
    </location>
</feature>
<feature type="region of interest" description="Disordered" evidence="1">
    <location>
        <begin position="77"/>
        <end position="117"/>
    </location>
</feature>
<sequence length="611" mass="70830">MPEDPDLSKRRIEHQQLRKQLNEVFGPFEQFCEYVAGTASAGSSGIMRHGVVQSMQNLVASPIRPIQGLSFSFNQDCHTSEASSTHSAPEASSNLVKGKRHRMQDSDTEVERDKRKRRDEDVMLYAFPIQLPGIPGTSRSNTRTLSTSDGHRTAFRDGAERKELMDKGISPDSGVHSAENDPGDDNDIHSAQTIINIITKLSPPLSPIKKPPSDKKAERERKEIEIKERQRKEHYEHEVREEEERERLEKEQAERDERLRSERLEYEEKERDREKLRRDREREEKDHRDRDQEDKKHKDKDRKEKERAYSIKREREVEQKPREQKEYEQQLRREKEREVRKQRVVEPSSGEKKSKESGRGDGHERDQKLKNGNGERMKLKESGGNLGDRVSRLDGEIILKGLDRSRLSQLIEIGRKMGRTKEERKDDRKEKTEGVVERRKEKKEREKWSNSKQDVEDSDVHRREKDSSASSPCMPHASISQSHDGSDQTHFRSSSTMGNHPSRIGFECAAAESAPTKPARPVKPKEDSTEMLYDFYQSVAKSQKRKGDVETDKVNKVLFYLDTAVYFILSARHVSSDSPENRGNRQYSIIRDTNDLLKIVQFSMVCSISVM</sequence>
<accession>A0A0K0DG17</accession>
<proteinExistence type="predicted"/>
<feature type="compositionally biased region" description="Basic and acidic residues" evidence="1">
    <location>
        <begin position="211"/>
        <end position="381"/>
    </location>
</feature>
<reference evidence="4" key="2">
    <citation type="submission" date="2017-02" db="UniProtKB">
        <authorList>
            <consortium name="WormBaseParasite"/>
        </authorList>
    </citation>
    <scope>IDENTIFICATION</scope>
</reference>
<dbReference type="AlphaFoldDB" id="A0A0K0DG17"/>
<dbReference type="Pfam" id="PF18876">
    <property type="entry name" value="AFF4_CHD"/>
    <property type="match status" value="1"/>
</dbReference>
<dbReference type="InterPro" id="IPR043640">
    <property type="entry name" value="AF4/FMR2_CHD"/>
</dbReference>
<organism evidence="3 4">
    <name type="scientific">Angiostrongylus cantonensis</name>
    <name type="common">Rat lungworm</name>
    <dbReference type="NCBI Taxonomy" id="6313"/>
    <lineage>
        <taxon>Eukaryota</taxon>
        <taxon>Metazoa</taxon>
        <taxon>Ecdysozoa</taxon>
        <taxon>Nematoda</taxon>
        <taxon>Chromadorea</taxon>
        <taxon>Rhabditida</taxon>
        <taxon>Rhabditina</taxon>
        <taxon>Rhabditomorpha</taxon>
        <taxon>Strongyloidea</taxon>
        <taxon>Metastrongylidae</taxon>
        <taxon>Angiostrongylus</taxon>
    </lineage>
</organism>
<dbReference type="STRING" id="6313.A0A0K0DG17"/>
<evidence type="ECO:0000313" key="3">
    <source>
        <dbReference type="Proteomes" id="UP000035642"/>
    </source>
</evidence>
<feature type="compositionally biased region" description="Polar residues" evidence="1">
    <location>
        <begin position="77"/>
        <end position="95"/>
    </location>
</feature>
<dbReference type="WBParaSite" id="ACAC_0000996601-mRNA-1">
    <property type="protein sequence ID" value="ACAC_0000996601-mRNA-1"/>
    <property type="gene ID" value="ACAC_0000996601"/>
</dbReference>
<feature type="compositionally biased region" description="Basic and acidic residues" evidence="1">
    <location>
        <begin position="149"/>
        <end position="166"/>
    </location>
</feature>
<evidence type="ECO:0000256" key="1">
    <source>
        <dbReference type="SAM" id="MobiDB-lite"/>
    </source>
</evidence>
<keyword evidence="3" id="KW-1185">Reference proteome</keyword>
<evidence type="ECO:0000259" key="2">
    <source>
        <dbReference type="Pfam" id="PF18876"/>
    </source>
</evidence>
<protein>
    <submittedName>
        <fullName evidence="4">AF-4_C domain-containing protein</fullName>
    </submittedName>
</protein>
<feature type="region of interest" description="Disordered" evidence="1">
    <location>
        <begin position="131"/>
        <end position="391"/>
    </location>
</feature>